<evidence type="ECO:0000313" key="3">
    <source>
        <dbReference type="Proteomes" id="UP000195437"/>
    </source>
</evidence>
<reference evidence="3" key="1">
    <citation type="submission" date="2017-05" db="EMBL/GenBank/DDBJ databases">
        <authorList>
            <person name="Sung H."/>
        </authorList>
    </citation>
    <scope>NUCLEOTIDE SEQUENCE [LARGE SCALE GENOMIC DNA]</scope>
    <source>
        <strain evidence="3">AR23208</strain>
    </source>
</reference>
<dbReference type="RefSeq" id="WP_087458249.1">
    <property type="nucleotide sequence ID" value="NZ_CP021434.1"/>
</dbReference>
<dbReference type="Pfam" id="PF18843">
    <property type="entry name" value="LPD28"/>
    <property type="match status" value="1"/>
</dbReference>
<dbReference type="Proteomes" id="UP000195437">
    <property type="component" value="Chromosome"/>
</dbReference>
<feature type="domain" description="Large polyvalent protein associated" evidence="1">
    <location>
        <begin position="4"/>
        <end position="83"/>
    </location>
</feature>
<dbReference type="OrthoDB" id="2381965at2"/>
<evidence type="ECO:0000313" key="2">
    <source>
        <dbReference type="EMBL" id="ARU62899.1"/>
    </source>
</evidence>
<evidence type="ECO:0000259" key="1">
    <source>
        <dbReference type="Pfam" id="PF18843"/>
    </source>
</evidence>
<accession>A0A1Y0ISB1</accession>
<name>A0A1Y0ISB1_9BACL</name>
<sequence>MKYLKFKGQKVGITTDRIEASDREADKYYYEMRRDEEQPHVPYMIEDSVDEDAFWGTMVTEEPFEFNQGDYHSLTEELGLKLAEKFGLLQ</sequence>
<dbReference type="AlphaFoldDB" id="A0A1Y0ISB1"/>
<dbReference type="InterPro" id="IPR040809">
    <property type="entry name" value="LPD28"/>
</dbReference>
<keyword evidence="3" id="KW-1185">Reference proteome</keyword>
<organism evidence="2 3">
    <name type="scientific">Tumebacillus avium</name>
    <dbReference type="NCBI Taxonomy" id="1903704"/>
    <lineage>
        <taxon>Bacteria</taxon>
        <taxon>Bacillati</taxon>
        <taxon>Bacillota</taxon>
        <taxon>Bacilli</taxon>
        <taxon>Bacillales</taxon>
        <taxon>Alicyclobacillaceae</taxon>
        <taxon>Tumebacillus</taxon>
    </lineage>
</organism>
<dbReference type="EMBL" id="CP021434">
    <property type="protein sequence ID" value="ARU62899.1"/>
    <property type="molecule type" value="Genomic_DNA"/>
</dbReference>
<dbReference type="KEGG" id="tum:CBW65_19385"/>
<proteinExistence type="predicted"/>
<gene>
    <name evidence="2" type="ORF">CBW65_19385</name>
</gene>
<protein>
    <recommendedName>
        <fullName evidence="1">Large polyvalent protein associated domain-containing protein</fullName>
    </recommendedName>
</protein>